<dbReference type="EMBL" id="RAVZ01000010">
    <property type="protein sequence ID" value="RKG93326.1"/>
    <property type="molecule type" value="Genomic_DNA"/>
</dbReference>
<protein>
    <submittedName>
        <fullName evidence="2">Aldo/keto reductase</fullName>
    </submittedName>
</protein>
<evidence type="ECO:0000313" key="3">
    <source>
        <dbReference type="Proteomes" id="UP000268094"/>
    </source>
</evidence>
<proteinExistence type="predicted"/>
<dbReference type="PANTHER" id="PTHR43312">
    <property type="entry name" value="D-THREO-ALDOSE 1-DEHYDROGENASE"/>
    <property type="match status" value="1"/>
</dbReference>
<reference evidence="3" key="1">
    <citation type="submission" date="2018-09" db="EMBL/GenBank/DDBJ databases">
        <authorList>
            <person name="Livingstone P.G."/>
            <person name="Whitworth D.E."/>
        </authorList>
    </citation>
    <scope>NUCLEOTIDE SEQUENCE [LARGE SCALE GENOMIC DNA]</scope>
    <source>
        <strain evidence="3">CA054A</strain>
    </source>
</reference>
<keyword evidence="3" id="KW-1185">Reference proteome</keyword>
<dbReference type="Proteomes" id="UP000268094">
    <property type="component" value="Unassembled WGS sequence"/>
</dbReference>
<organism evidence="2 3">
    <name type="scientific">Corallococcus terminator</name>
    <dbReference type="NCBI Taxonomy" id="2316733"/>
    <lineage>
        <taxon>Bacteria</taxon>
        <taxon>Pseudomonadati</taxon>
        <taxon>Myxococcota</taxon>
        <taxon>Myxococcia</taxon>
        <taxon>Myxococcales</taxon>
        <taxon>Cystobacterineae</taxon>
        <taxon>Myxococcaceae</taxon>
        <taxon>Corallococcus</taxon>
    </lineage>
</organism>
<accession>A0A3A8JED0</accession>
<dbReference type="InterPro" id="IPR036812">
    <property type="entry name" value="NAD(P)_OxRdtase_dom_sf"/>
</dbReference>
<dbReference type="Pfam" id="PF00248">
    <property type="entry name" value="Aldo_ket_red"/>
    <property type="match status" value="1"/>
</dbReference>
<dbReference type="SUPFAM" id="SSF51430">
    <property type="entry name" value="NAD(P)-linked oxidoreductase"/>
    <property type="match status" value="1"/>
</dbReference>
<name>A0A3A8JED0_9BACT</name>
<gene>
    <name evidence="2" type="ORF">D7V88_03015</name>
</gene>
<dbReference type="CDD" id="cd19095">
    <property type="entry name" value="AKR_PA4992-like"/>
    <property type="match status" value="1"/>
</dbReference>
<dbReference type="Gene3D" id="3.20.20.100">
    <property type="entry name" value="NADP-dependent oxidoreductase domain"/>
    <property type="match status" value="1"/>
</dbReference>
<evidence type="ECO:0000313" key="2">
    <source>
        <dbReference type="EMBL" id="RKG93326.1"/>
    </source>
</evidence>
<evidence type="ECO:0000259" key="1">
    <source>
        <dbReference type="Pfam" id="PF00248"/>
    </source>
</evidence>
<sequence length="265" mass="28528">MSPRGDAEAPVAPGPVGLGLGLLSIGRTWGYHSEPPPPEADARRLLEFAVEAGVRCFDTAPAYGTSEERFGAFLTTLGSRREELLVATKFGEHWNAEAHTSFTDHAYDALRRSLDQSLHRLGRIDLLQVHKATAATVGAPDVVRALEYARSLGITRLGASISDVAAAEAACSVGLYSYLQFPYNTLHRTLEPVFALASRKGLQVLINRPFAMGQLLHAPEKAREVALRESLDHVLGQAFSGFVLTGTKSVDHLRQTLAAFGARGG</sequence>
<comment type="caution">
    <text evidence="2">The sequence shown here is derived from an EMBL/GenBank/DDBJ whole genome shotgun (WGS) entry which is preliminary data.</text>
</comment>
<dbReference type="PANTHER" id="PTHR43312:SF1">
    <property type="entry name" value="NADP-DEPENDENT OXIDOREDUCTASE DOMAIN-CONTAINING PROTEIN"/>
    <property type="match status" value="1"/>
</dbReference>
<dbReference type="AlphaFoldDB" id="A0A3A8JED0"/>
<dbReference type="InterPro" id="IPR053135">
    <property type="entry name" value="AKR2_Oxidoreductase"/>
</dbReference>
<dbReference type="RefSeq" id="WP_120539061.1">
    <property type="nucleotide sequence ID" value="NZ_RAVZ01000010.1"/>
</dbReference>
<dbReference type="InterPro" id="IPR023210">
    <property type="entry name" value="NADP_OxRdtase_dom"/>
</dbReference>
<dbReference type="OrthoDB" id="9783572at2"/>
<feature type="domain" description="NADP-dependent oxidoreductase" evidence="1">
    <location>
        <begin position="18"/>
        <end position="219"/>
    </location>
</feature>